<dbReference type="RefSeq" id="WP_090442753.1">
    <property type="nucleotide sequence ID" value="NZ_FOHU01000007.1"/>
</dbReference>
<dbReference type="Pfam" id="PF18024">
    <property type="entry name" value="HTH_50"/>
    <property type="match status" value="1"/>
</dbReference>
<dbReference type="AlphaFoldDB" id="A0A1I0D7I4"/>
<dbReference type="EMBL" id="FOHU01000007">
    <property type="protein sequence ID" value="SET27477.1"/>
    <property type="molecule type" value="Genomic_DNA"/>
</dbReference>
<dbReference type="SMART" id="SM00091">
    <property type="entry name" value="PAS"/>
    <property type="match status" value="1"/>
</dbReference>
<evidence type="ECO:0000256" key="4">
    <source>
        <dbReference type="ARBA" id="ARBA00029500"/>
    </source>
</evidence>
<evidence type="ECO:0000313" key="9">
    <source>
        <dbReference type="Proteomes" id="UP000199568"/>
    </source>
</evidence>
<dbReference type="PROSITE" id="PS50045">
    <property type="entry name" value="SIGMA54_INTERACT_4"/>
    <property type="match status" value="1"/>
</dbReference>
<dbReference type="PANTHER" id="PTHR32071">
    <property type="entry name" value="TRANSCRIPTIONAL REGULATORY PROTEIN"/>
    <property type="match status" value="1"/>
</dbReference>
<keyword evidence="3" id="KW-0067">ATP-binding</keyword>
<dbReference type="Pfam" id="PF25601">
    <property type="entry name" value="AAA_lid_14"/>
    <property type="match status" value="1"/>
</dbReference>
<dbReference type="SUPFAM" id="SSF55785">
    <property type="entry name" value="PYP-like sensor domain (PAS domain)"/>
    <property type="match status" value="1"/>
</dbReference>
<dbReference type="GO" id="GO:0003677">
    <property type="term" value="F:DNA binding"/>
    <property type="evidence" value="ECO:0007669"/>
    <property type="project" value="UniProtKB-KW"/>
</dbReference>
<keyword evidence="9" id="KW-1185">Reference proteome</keyword>
<dbReference type="FunFam" id="3.40.50.300:FF:000006">
    <property type="entry name" value="DNA-binding transcriptional regulator NtrC"/>
    <property type="match status" value="1"/>
</dbReference>
<dbReference type="STRING" id="426128.SAMN05660297_01874"/>
<keyword evidence="2" id="KW-0058">Aromatic hydrocarbons catabolism</keyword>
<feature type="domain" description="Sigma-54 factor interaction" evidence="6">
    <location>
        <begin position="149"/>
        <end position="377"/>
    </location>
</feature>
<dbReference type="InterPro" id="IPR000014">
    <property type="entry name" value="PAS"/>
</dbReference>
<dbReference type="GO" id="GO:0006355">
    <property type="term" value="P:regulation of DNA-templated transcription"/>
    <property type="evidence" value="ECO:0007669"/>
    <property type="project" value="InterPro"/>
</dbReference>
<evidence type="ECO:0000313" key="8">
    <source>
        <dbReference type="EMBL" id="SET27477.1"/>
    </source>
</evidence>
<dbReference type="PROSITE" id="PS00675">
    <property type="entry name" value="SIGMA54_INTERACT_1"/>
    <property type="match status" value="1"/>
</dbReference>
<dbReference type="GO" id="GO:0005524">
    <property type="term" value="F:ATP binding"/>
    <property type="evidence" value="ECO:0007669"/>
    <property type="project" value="UniProtKB-KW"/>
</dbReference>
<organism evidence="8 9">
    <name type="scientific">Natronincola peptidivorans</name>
    <dbReference type="NCBI Taxonomy" id="426128"/>
    <lineage>
        <taxon>Bacteria</taxon>
        <taxon>Bacillati</taxon>
        <taxon>Bacillota</taxon>
        <taxon>Clostridia</taxon>
        <taxon>Peptostreptococcales</taxon>
        <taxon>Natronincolaceae</taxon>
        <taxon>Natronincola</taxon>
    </lineage>
</organism>
<dbReference type="SUPFAM" id="SSF52540">
    <property type="entry name" value="P-loop containing nucleoside triphosphate hydrolases"/>
    <property type="match status" value="1"/>
</dbReference>
<dbReference type="PROSITE" id="PS50112">
    <property type="entry name" value="PAS"/>
    <property type="match status" value="1"/>
</dbReference>
<feature type="coiled-coil region" evidence="5">
    <location>
        <begin position="398"/>
        <end position="425"/>
    </location>
</feature>
<dbReference type="InterPro" id="IPR025943">
    <property type="entry name" value="Sigma_54_int_dom_ATP-bd_2"/>
</dbReference>
<dbReference type="Pfam" id="PF00158">
    <property type="entry name" value="Sigma54_activat"/>
    <property type="match status" value="1"/>
</dbReference>
<name>A0A1I0D7I4_9FIRM</name>
<dbReference type="Gene3D" id="3.30.450.20">
    <property type="entry name" value="PAS domain"/>
    <property type="match status" value="1"/>
</dbReference>
<sequence>MKNSIEKLNFKLHKANQDIEMLNDIIENLSDGIYITDGEGNTLRVNSTYEKMSGLKKEELIGKNMKDLVKEGYFSESASIQVLKLKAAATVMYTVKTGKRLLAKGVPVFDEKGNIKLIVNNVWDLTEIYHLESQTLDKERITEKKEEDFIFHSKAMDQVVELALKASKVTSNILILGESGVGKDVIAKLIHDASSCKGGYIKINCAAIPEHLLESELFGYEEGSFTGAKKQGKPGMFELAEKGTIFLDEIAEIPIHLQAKLLRVIQEKEVIRVGGTKQISIDTRVIAATNRNLEEMVRKGSFREDLYYRLNVVPIKIPPLRHRKEDIIPLIDYFTNIFNKKYHLQKSFTKSTLEFFEKYHWKGNVRELQNIVERLIVVVDQEVITEEDVAEILNFKSKKVVTTDAAKLKDAVKQLEIQLIKEALKNYKSTRAAAKKLGIDQSTLVRKIKKYSLSYDAIKHRDDEEMHRSKPEL</sequence>
<evidence type="ECO:0000259" key="7">
    <source>
        <dbReference type="PROSITE" id="PS50112"/>
    </source>
</evidence>
<dbReference type="Gene3D" id="3.40.50.300">
    <property type="entry name" value="P-loop containing nucleotide triphosphate hydrolases"/>
    <property type="match status" value="1"/>
</dbReference>
<dbReference type="InterPro" id="IPR030828">
    <property type="entry name" value="HTH_TyrR"/>
</dbReference>
<dbReference type="Proteomes" id="UP000199568">
    <property type="component" value="Unassembled WGS sequence"/>
</dbReference>
<reference evidence="8 9" key="1">
    <citation type="submission" date="2016-10" db="EMBL/GenBank/DDBJ databases">
        <authorList>
            <person name="de Groot N.N."/>
        </authorList>
    </citation>
    <scope>NUCLEOTIDE SEQUENCE [LARGE SCALE GENOMIC DNA]</scope>
    <source>
        <strain evidence="8 9">DSM 18979</strain>
    </source>
</reference>
<dbReference type="CDD" id="cd00130">
    <property type="entry name" value="PAS"/>
    <property type="match status" value="1"/>
</dbReference>
<dbReference type="InterPro" id="IPR058031">
    <property type="entry name" value="AAA_lid_NorR"/>
</dbReference>
<dbReference type="Gene3D" id="1.10.10.60">
    <property type="entry name" value="Homeodomain-like"/>
    <property type="match status" value="1"/>
</dbReference>
<dbReference type="Gene3D" id="1.10.8.60">
    <property type="match status" value="1"/>
</dbReference>
<dbReference type="InterPro" id="IPR035965">
    <property type="entry name" value="PAS-like_dom_sf"/>
</dbReference>
<dbReference type="SMART" id="SM00382">
    <property type="entry name" value="AAA"/>
    <property type="match status" value="1"/>
</dbReference>
<dbReference type="InterPro" id="IPR027417">
    <property type="entry name" value="P-loop_NTPase"/>
</dbReference>
<accession>A0A1I0D7I4</accession>
<dbReference type="InterPro" id="IPR013767">
    <property type="entry name" value="PAS_fold"/>
</dbReference>
<feature type="coiled-coil region" evidence="5">
    <location>
        <begin position="5"/>
        <end position="32"/>
    </location>
</feature>
<dbReference type="Pfam" id="PF00989">
    <property type="entry name" value="PAS"/>
    <property type="match status" value="1"/>
</dbReference>
<evidence type="ECO:0000256" key="3">
    <source>
        <dbReference type="ARBA" id="ARBA00022840"/>
    </source>
</evidence>
<feature type="domain" description="PAS" evidence="7">
    <location>
        <begin position="18"/>
        <end position="69"/>
    </location>
</feature>
<dbReference type="InterPro" id="IPR009057">
    <property type="entry name" value="Homeodomain-like_sf"/>
</dbReference>
<dbReference type="PROSITE" id="PS00676">
    <property type="entry name" value="SIGMA54_INTERACT_2"/>
    <property type="match status" value="1"/>
</dbReference>
<dbReference type="NCBIfam" id="TIGR00229">
    <property type="entry name" value="sensory_box"/>
    <property type="match status" value="1"/>
</dbReference>
<dbReference type="OrthoDB" id="9803970at2"/>
<dbReference type="CDD" id="cd00009">
    <property type="entry name" value="AAA"/>
    <property type="match status" value="1"/>
</dbReference>
<evidence type="ECO:0000256" key="5">
    <source>
        <dbReference type="SAM" id="Coils"/>
    </source>
</evidence>
<evidence type="ECO:0000256" key="2">
    <source>
        <dbReference type="ARBA" id="ARBA00022797"/>
    </source>
</evidence>
<protein>
    <recommendedName>
        <fullName evidence="4">HTH-type transcriptional regulatory protein TyrR</fullName>
    </recommendedName>
</protein>
<evidence type="ECO:0000259" key="6">
    <source>
        <dbReference type="PROSITE" id="PS50045"/>
    </source>
</evidence>
<dbReference type="SUPFAM" id="SSF46689">
    <property type="entry name" value="Homeodomain-like"/>
    <property type="match status" value="1"/>
</dbReference>
<dbReference type="InterPro" id="IPR003593">
    <property type="entry name" value="AAA+_ATPase"/>
</dbReference>
<gene>
    <name evidence="8" type="ORF">SAMN05660297_01874</name>
</gene>
<dbReference type="InterPro" id="IPR025662">
    <property type="entry name" value="Sigma_54_int_dom_ATP-bd_1"/>
</dbReference>
<evidence type="ECO:0000256" key="1">
    <source>
        <dbReference type="ARBA" id="ARBA00022741"/>
    </source>
</evidence>
<keyword evidence="1" id="KW-0547">Nucleotide-binding</keyword>
<proteinExistence type="predicted"/>
<dbReference type="InterPro" id="IPR002078">
    <property type="entry name" value="Sigma_54_int"/>
</dbReference>
<dbReference type="PANTHER" id="PTHR32071:SF57">
    <property type="entry name" value="C4-DICARBOXYLATE TRANSPORT TRANSCRIPTIONAL REGULATORY PROTEIN DCTD"/>
    <property type="match status" value="1"/>
</dbReference>
<keyword evidence="5" id="KW-0175">Coiled coil</keyword>